<accession>A0A0L6VEV5</accession>
<feature type="region of interest" description="Disordered" evidence="1">
    <location>
        <begin position="175"/>
        <end position="212"/>
    </location>
</feature>
<dbReference type="OrthoDB" id="1432677at2759"/>
<evidence type="ECO:0000313" key="3">
    <source>
        <dbReference type="EMBL" id="KNZ59092.1"/>
    </source>
</evidence>
<dbReference type="EMBL" id="LAVV01006616">
    <property type="protein sequence ID" value="KNZ59092.1"/>
    <property type="molecule type" value="Genomic_DNA"/>
</dbReference>
<reference evidence="3 4" key="1">
    <citation type="submission" date="2015-08" db="EMBL/GenBank/DDBJ databases">
        <title>Next Generation Sequencing and Analysis of the Genome of Puccinia sorghi L Schw, the Causal Agent of Maize Common Rust.</title>
        <authorList>
            <person name="Rochi L."/>
            <person name="Burguener G."/>
            <person name="Darino M."/>
            <person name="Turjanski A."/>
            <person name="Kreff E."/>
            <person name="Dieguez M.J."/>
            <person name="Sacco F."/>
        </authorList>
    </citation>
    <scope>NUCLEOTIDE SEQUENCE [LARGE SCALE GENOMIC DNA]</scope>
    <source>
        <strain evidence="3 4">RO10H11247</strain>
    </source>
</reference>
<dbReference type="InterPro" id="IPR005162">
    <property type="entry name" value="Retrotrans_gag_dom"/>
</dbReference>
<dbReference type="Proteomes" id="UP000037035">
    <property type="component" value="Unassembled WGS sequence"/>
</dbReference>
<dbReference type="VEuPathDB" id="FungiDB:VP01_1800g6"/>
<evidence type="ECO:0000313" key="4">
    <source>
        <dbReference type="Proteomes" id="UP000037035"/>
    </source>
</evidence>
<feature type="domain" description="Retrotransposon gag" evidence="2">
    <location>
        <begin position="26"/>
        <end position="118"/>
    </location>
</feature>
<gene>
    <name evidence="3" type="ORF">VP01_1800g6</name>
</gene>
<evidence type="ECO:0000256" key="1">
    <source>
        <dbReference type="SAM" id="MobiDB-lite"/>
    </source>
</evidence>
<keyword evidence="4" id="KW-1185">Reference proteome</keyword>
<evidence type="ECO:0000259" key="2">
    <source>
        <dbReference type="Pfam" id="PF03732"/>
    </source>
</evidence>
<feature type="compositionally biased region" description="Polar residues" evidence="1">
    <location>
        <begin position="178"/>
        <end position="187"/>
    </location>
</feature>
<proteinExistence type="predicted"/>
<comment type="caution">
    <text evidence="3">The sequence shown here is derived from an EMBL/GenBank/DDBJ whole genome shotgun (WGS) entry which is preliminary data.</text>
</comment>
<organism evidence="3 4">
    <name type="scientific">Puccinia sorghi</name>
    <dbReference type="NCBI Taxonomy" id="27349"/>
    <lineage>
        <taxon>Eukaryota</taxon>
        <taxon>Fungi</taxon>
        <taxon>Dikarya</taxon>
        <taxon>Basidiomycota</taxon>
        <taxon>Pucciniomycotina</taxon>
        <taxon>Pucciniomycetes</taxon>
        <taxon>Pucciniales</taxon>
        <taxon>Pucciniaceae</taxon>
        <taxon>Puccinia</taxon>
    </lineage>
</organism>
<sequence>MFVALVARGIPFLASSVLTDARKLVFAALFMQDYAATWCQTYLNRIFSGELLDWTDFLKDLEASFFDHNRRQHTEVALRNIHQTGTVSNYTQEFKQHARTSRWANAPLMILYQNGLKENVQLAVVMRNIQFNSLRSMQAMAVKVGQTIEGIQLARPAPSTSTRIPAPDHNVKDLSAFQRGQSTKSPTPSVPAGSRGTSASAAARRATYPADV</sequence>
<name>A0A0L6VEV5_9BASI</name>
<feature type="compositionally biased region" description="Low complexity" evidence="1">
    <location>
        <begin position="192"/>
        <end position="212"/>
    </location>
</feature>
<dbReference type="AlphaFoldDB" id="A0A0L6VEV5"/>
<protein>
    <recommendedName>
        <fullName evidence="2">Retrotransposon gag domain-containing protein</fullName>
    </recommendedName>
</protein>
<dbReference type="Pfam" id="PF03732">
    <property type="entry name" value="Retrotrans_gag"/>
    <property type="match status" value="1"/>
</dbReference>